<protein>
    <submittedName>
        <fullName evidence="1">Uncharacterized protein</fullName>
    </submittedName>
</protein>
<organism evidence="1 2">
    <name type="scientific">Caerostris darwini</name>
    <dbReference type="NCBI Taxonomy" id="1538125"/>
    <lineage>
        <taxon>Eukaryota</taxon>
        <taxon>Metazoa</taxon>
        <taxon>Ecdysozoa</taxon>
        <taxon>Arthropoda</taxon>
        <taxon>Chelicerata</taxon>
        <taxon>Arachnida</taxon>
        <taxon>Araneae</taxon>
        <taxon>Araneomorphae</taxon>
        <taxon>Entelegynae</taxon>
        <taxon>Araneoidea</taxon>
        <taxon>Araneidae</taxon>
        <taxon>Caerostris</taxon>
    </lineage>
</organism>
<dbReference type="AlphaFoldDB" id="A0AAV4PN00"/>
<proteinExistence type="predicted"/>
<sequence length="86" mass="9904">MKRYQESPMRVESSTMSDPSCVLHVTMFSHIMKRELTQNIRKRDYGRNFLPFLPPSPFSQHTSALPSPMVISWSKVLHAVTVPSKN</sequence>
<evidence type="ECO:0000313" key="2">
    <source>
        <dbReference type="Proteomes" id="UP001054837"/>
    </source>
</evidence>
<dbReference type="EMBL" id="BPLQ01003166">
    <property type="protein sequence ID" value="GIX98461.1"/>
    <property type="molecule type" value="Genomic_DNA"/>
</dbReference>
<keyword evidence="2" id="KW-1185">Reference proteome</keyword>
<gene>
    <name evidence="1" type="ORF">CDAR_240511</name>
</gene>
<evidence type="ECO:0000313" key="1">
    <source>
        <dbReference type="EMBL" id="GIX98461.1"/>
    </source>
</evidence>
<accession>A0AAV4PN00</accession>
<reference evidence="1 2" key="1">
    <citation type="submission" date="2021-06" db="EMBL/GenBank/DDBJ databases">
        <title>Caerostris darwini draft genome.</title>
        <authorList>
            <person name="Kono N."/>
            <person name="Arakawa K."/>
        </authorList>
    </citation>
    <scope>NUCLEOTIDE SEQUENCE [LARGE SCALE GENOMIC DNA]</scope>
</reference>
<name>A0AAV4PN00_9ARAC</name>
<dbReference type="Proteomes" id="UP001054837">
    <property type="component" value="Unassembled WGS sequence"/>
</dbReference>
<comment type="caution">
    <text evidence="1">The sequence shown here is derived from an EMBL/GenBank/DDBJ whole genome shotgun (WGS) entry which is preliminary data.</text>
</comment>